<accession>A0A1T4X7U5</accession>
<dbReference type="EMBL" id="FUYE01000003">
    <property type="protein sequence ID" value="SKA85626.1"/>
    <property type="molecule type" value="Genomic_DNA"/>
</dbReference>
<protein>
    <submittedName>
        <fullName evidence="1">Uncharacterized protein</fullName>
    </submittedName>
</protein>
<dbReference type="Proteomes" id="UP000190774">
    <property type="component" value="Unassembled WGS sequence"/>
</dbReference>
<sequence>MREALRVTCLGREYHFPRSCIRGLHRHRGWFSVGLRIEHTQDELPEFVVFWASVFFWTSGFEKLRMQLESFGYEVT</sequence>
<keyword evidence="2" id="KW-1185">Reference proteome</keyword>
<gene>
    <name evidence="1" type="ORF">SAMN02745166_01171</name>
</gene>
<organism evidence="1 2">
    <name type="scientific">Prosthecobacter debontii</name>
    <dbReference type="NCBI Taxonomy" id="48467"/>
    <lineage>
        <taxon>Bacteria</taxon>
        <taxon>Pseudomonadati</taxon>
        <taxon>Verrucomicrobiota</taxon>
        <taxon>Verrucomicrobiia</taxon>
        <taxon>Verrucomicrobiales</taxon>
        <taxon>Verrucomicrobiaceae</taxon>
        <taxon>Prosthecobacter</taxon>
    </lineage>
</organism>
<evidence type="ECO:0000313" key="1">
    <source>
        <dbReference type="EMBL" id="SKA85626.1"/>
    </source>
</evidence>
<reference evidence="2" key="1">
    <citation type="submission" date="2017-02" db="EMBL/GenBank/DDBJ databases">
        <authorList>
            <person name="Varghese N."/>
            <person name="Submissions S."/>
        </authorList>
    </citation>
    <scope>NUCLEOTIDE SEQUENCE [LARGE SCALE GENOMIC DNA]</scope>
    <source>
        <strain evidence="2">ATCC 700200</strain>
    </source>
</reference>
<proteinExistence type="predicted"/>
<evidence type="ECO:0000313" key="2">
    <source>
        <dbReference type="Proteomes" id="UP000190774"/>
    </source>
</evidence>
<name>A0A1T4X7U5_9BACT</name>
<dbReference type="AlphaFoldDB" id="A0A1T4X7U5"/>